<reference evidence="3 4" key="1">
    <citation type="submission" date="2019-07" db="EMBL/GenBank/DDBJ databases">
        <title>New species of Amycolatopsis and Streptomyces.</title>
        <authorList>
            <person name="Duangmal K."/>
            <person name="Teo W.F.A."/>
            <person name="Lipun K."/>
        </authorList>
    </citation>
    <scope>NUCLEOTIDE SEQUENCE [LARGE SCALE GENOMIC DNA]</scope>
    <source>
        <strain evidence="3 4">JCM 30562</strain>
    </source>
</reference>
<dbReference type="Pfam" id="PF23544">
    <property type="entry name" value="AtuA_ferredoxin"/>
    <property type="match status" value="1"/>
</dbReference>
<dbReference type="AlphaFoldDB" id="A0A557ZSS6"/>
<proteinExistence type="predicted"/>
<evidence type="ECO:0000259" key="1">
    <source>
        <dbReference type="Pfam" id="PF07287"/>
    </source>
</evidence>
<gene>
    <name evidence="3" type="ORF">FNH06_36750</name>
</gene>
<evidence type="ECO:0000313" key="3">
    <source>
        <dbReference type="EMBL" id="TVT15061.1"/>
    </source>
</evidence>
<sequence>MWKSHYEPWEPTVARPVRIANFSGYLGDRFTAIDEGMAGDPVDVLVGDYLAEVTLAALAARYRKDPSRGYVEYFLDQIRPHLGAIADRGMKVVTNAGGFHPAGLAAALRELNPGLRIAHVEGDNVITRLAEYQDSGHALENLDTGQPLSSWGVAPMAANAYLGGWGIAAALAEDADIVVCGRVTDASLTTGPAAWWHGWARDDWDALAGAVAAGHVIECGPHAVGGNFSGFTRIANMLTPGFPIAEVAADGSSVITKHARDGGEVTVDTVTAQLVYEIQGPRYLNPDVTVHLDSLRLSQDGRDRVALSGTTGSPPPPTTKVAVFGQLGHTIVNTVYVTAPEVGAKVELLRAQIGKDLPAGADDLDITPLGTAAEDPETQWQATVPVRVMATARDRQALLELDLPGRLSSLYLQSVPGFFHDGGTNLVATPRGRIDYWPALLPMSAVPHQVVLEDGRTLDIAPPPETAVGAQPVHPEPAEAPAAAKVRKAPLGSVAHARSGDKGGNSNVGVWVPDERAWPWLRDTLSTTGLRRLLPEVKDLDIVRHEFPHLRAVHFVLRGLLGTGGSSNLRVDQVGKAVGEYLRAKHVLIPEELTDGTD</sequence>
<dbReference type="PANTHER" id="PTHR47585:SF1">
    <property type="entry name" value="DUF1446 DOMAIN-CONTAINING PROTEIN"/>
    <property type="match status" value="1"/>
</dbReference>
<dbReference type="RefSeq" id="WP_144645385.1">
    <property type="nucleotide sequence ID" value="NZ_CP090063.1"/>
</dbReference>
<organism evidence="3 4">
    <name type="scientific">Amycolatopsis acidiphila</name>
    <dbReference type="NCBI Taxonomy" id="715473"/>
    <lineage>
        <taxon>Bacteria</taxon>
        <taxon>Bacillati</taxon>
        <taxon>Actinomycetota</taxon>
        <taxon>Actinomycetes</taxon>
        <taxon>Pseudonocardiales</taxon>
        <taxon>Pseudonocardiaceae</taxon>
        <taxon>Amycolatopsis</taxon>
    </lineage>
</organism>
<dbReference type="PANTHER" id="PTHR47585">
    <property type="match status" value="1"/>
</dbReference>
<name>A0A557ZSS6_9PSEU</name>
<dbReference type="InterPro" id="IPR056362">
    <property type="entry name" value="AtuA-like_ferredoxin_dom"/>
</dbReference>
<dbReference type="InterPro" id="IPR010839">
    <property type="entry name" value="AtuA_N"/>
</dbReference>
<comment type="caution">
    <text evidence="3">The sequence shown here is derived from an EMBL/GenBank/DDBJ whole genome shotgun (WGS) entry which is preliminary data.</text>
</comment>
<dbReference type="OrthoDB" id="3959640at2"/>
<keyword evidence="4" id="KW-1185">Reference proteome</keyword>
<feature type="domain" description="AtuA-like ferredoxin-fold" evidence="2">
    <location>
        <begin position="490"/>
        <end position="586"/>
    </location>
</feature>
<dbReference type="Proteomes" id="UP000318578">
    <property type="component" value="Unassembled WGS sequence"/>
</dbReference>
<evidence type="ECO:0000313" key="4">
    <source>
        <dbReference type="Proteomes" id="UP000318578"/>
    </source>
</evidence>
<protein>
    <submittedName>
        <fullName evidence="3">DUF1446 domain-containing protein</fullName>
    </submittedName>
</protein>
<dbReference type="EMBL" id="VJZA01000123">
    <property type="protein sequence ID" value="TVT15061.1"/>
    <property type="molecule type" value="Genomic_DNA"/>
</dbReference>
<feature type="domain" description="Acyclic terpene utilisation N-terminal" evidence="1">
    <location>
        <begin position="17"/>
        <end position="451"/>
    </location>
</feature>
<accession>A0A557ZSS6</accession>
<evidence type="ECO:0000259" key="2">
    <source>
        <dbReference type="Pfam" id="PF23544"/>
    </source>
</evidence>
<dbReference type="Pfam" id="PF07287">
    <property type="entry name" value="AtuA"/>
    <property type="match status" value="1"/>
</dbReference>